<dbReference type="InterPro" id="IPR008166">
    <property type="entry name" value="Glyco_transf_92"/>
</dbReference>
<evidence type="ECO:0000256" key="8">
    <source>
        <dbReference type="RuleBase" id="RU366017"/>
    </source>
</evidence>
<dbReference type="Pfam" id="PF01697">
    <property type="entry name" value="Glyco_transf_92"/>
    <property type="match status" value="1"/>
</dbReference>
<feature type="compositionally biased region" description="Low complexity" evidence="9">
    <location>
        <begin position="66"/>
        <end position="75"/>
    </location>
</feature>
<name>A0A383WJP7_TETOB</name>
<dbReference type="PANTHER" id="PTHR21461">
    <property type="entry name" value="GLYCOSYLTRANSFERASE FAMILY 92 PROTEIN"/>
    <property type="match status" value="1"/>
</dbReference>
<dbReference type="PANTHER" id="PTHR21461:SF69">
    <property type="entry name" value="GLYCOSYLTRANSFERASE FAMILY 92 PROTEIN"/>
    <property type="match status" value="1"/>
</dbReference>
<organism evidence="11 12">
    <name type="scientific">Tetradesmus obliquus</name>
    <name type="common">Green alga</name>
    <name type="synonym">Acutodesmus obliquus</name>
    <dbReference type="NCBI Taxonomy" id="3088"/>
    <lineage>
        <taxon>Eukaryota</taxon>
        <taxon>Viridiplantae</taxon>
        <taxon>Chlorophyta</taxon>
        <taxon>core chlorophytes</taxon>
        <taxon>Chlorophyceae</taxon>
        <taxon>CS clade</taxon>
        <taxon>Sphaeropleales</taxon>
        <taxon>Scenedesmaceae</taxon>
        <taxon>Tetradesmus</taxon>
    </lineage>
</organism>
<dbReference type="STRING" id="3088.A0A383WJP7"/>
<evidence type="ECO:0000313" key="11">
    <source>
        <dbReference type="EMBL" id="SZX76966.1"/>
    </source>
</evidence>
<feature type="region of interest" description="Disordered" evidence="9">
    <location>
        <begin position="47"/>
        <end position="75"/>
    </location>
</feature>
<keyword evidence="5" id="KW-0812">Transmembrane</keyword>
<dbReference type="EC" id="2.4.1.-" evidence="8"/>
<feature type="compositionally biased region" description="Low complexity" evidence="9">
    <location>
        <begin position="47"/>
        <end position="56"/>
    </location>
</feature>
<dbReference type="GO" id="GO:0016020">
    <property type="term" value="C:membrane"/>
    <property type="evidence" value="ECO:0007669"/>
    <property type="project" value="UniProtKB-SubCell"/>
</dbReference>
<gene>
    <name evidence="11" type="ORF">BQ4739_LOCUS17327</name>
</gene>
<keyword evidence="4 8" id="KW-0808">Transferase</keyword>
<dbReference type="EMBL" id="FNXT01001270">
    <property type="protein sequence ID" value="SZX76966.1"/>
    <property type="molecule type" value="Genomic_DNA"/>
</dbReference>
<evidence type="ECO:0000256" key="6">
    <source>
        <dbReference type="ARBA" id="ARBA00022989"/>
    </source>
</evidence>
<dbReference type="GO" id="GO:0005737">
    <property type="term" value="C:cytoplasm"/>
    <property type="evidence" value="ECO:0007669"/>
    <property type="project" value="TreeGrafter"/>
</dbReference>
<evidence type="ECO:0000256" key="3">
    <source>
        <dbReference type="ARBA" id="ARBA00022676"/>
    </source>
</evidence>
<accession>A0A383WJP7</accession>
<reference evidence="11 12" key="1">
    <citation type="submission" date="2016-10" db="EMBL/GenBank/DDBJ databases">
        <authorList>
            <person name="Cai Z."/>
        </authorList>
    </citation>
    <scope>NUCLEOTIDE SEQUENCE [LARGE SCALE GENOMIC DNA]</scope>
</reference>
<feature type="chain" id="PRO_5016979795" description="Glycosyltransferase family 92 protein" evidence="10">
    <location>
        <begin position="34"/>
        <end position="546"/>
    </location>
</feature>
<evidence type="ECO:0000256" key="10">
    <source>
        <dbReference type="SAM" id="SignalP"/>
    </source>
</evidence>
<evidence type="ECO:0000256" key="2">
    <source>
        <dbReference type="ARBA" id="ARBA00007647"/>
    </source>
</evidence>
<protein>
    <recommendedName>
        <fullName evidence="8">Glycosyltransferase family 92 protein</fullName>
        <ecNumber evidence="8">2.4.1.-</ecNumber>
    </recommendedName>
</protein>
<keyword evidence="7" id="KW-0472">Membrane</keyword>
<evidence type="ECO:0000256" key="9">
    <source>
        <dbReference type="SAM" id="MobiDB-lite"/>
    </source>
</evidence>
<comment type="subcellular location">
    <subcellularLocation>
        <location evidence="1">Membrane</location>
        <topology evidence="1">Single-pass membrane protein</topology>
    </subcellularLocation>
</comment>
<evidence type="ECO:0000256" key="4">
    <source>
        <dbReference type="ARBA" id="ARBA00022679"/>
    </source>
</evidence>
<keyword evidence="12" id="KW-1185">Reference proteome</keyword>
<evidence type="ECO:0000313" key="12">
    <source>
        <dbReference type="Proteomes" id="UP000256970"/>
    </source>
</evidence>
<evidence type="ECO:0000256" key="1">
    <source>
        <dbReference type="ARBA" id="ARBA00004167"/>
    </source>
</evidence>
<dbReference type="Proteomes" id="UP000256970">
    <property type="component" value="Unassembled WGS sequence"/>
</dbReference>
<keyword evidence="6" id="KW-1133">Transmembrane helix</keyword>
<dbReference type="GO" id="GO:0016757">
    <property type="term" value="F:glycosyltransferase activity"/>
    <property type="evidence" value="ECO:0007669"/>
    <property type="project" value="UniProtKB-UniRule"/>
</dbReference>
<feature type="signal peptide" evidence="10">
    <location>
        <begin position="1"/>
        <end position="33"/>
    </location>
</feature>
<evidence type="ECO:0000256" key="7">
    <source>
        <dbReference type="ARBA" id="ARBA00023136"/>
    </source>
</evidence>
<proteinExistence type="inferred from homology"/>
<sequence>MPAPSARSALVAWAPVLLLWVLALLLLHTYVPSTHLAGAASEQAVQPQQLQQEANQHGVDGRTKPALQQTQQRHQALQQRVRQLAAQAAAGGSAGSRMGLRPDRLLQQQQQPAAGSRSGLQEAATPAAAAVAAPLPSSFSIPVPPPGQNVPAEPLVPLYSPDQLRLRLPLLDDVPLEGQIISLMEQMQQAAHLNRTLTNEQLQNANPLLGKHGILKIPDRKDPKQYPDGYVAICAIVKNQHQDLREWLEYHKWIGVGKVYVYDNNSTVPLLPDIIDMVQAGFVEYSYFTGMPRYRDLFRTSSQWWAYNDCVTRFRHRHRWLAFIDADEFIVLHDAAGTNNINDFMRGYDQYGGLALNWVVFGSSGHKQRPHGGVLVNYRQCLPLQQEQNQHVKVIANTAHLMTVGDDPHRVYYHDMKRYSTVNELGVPVPGPKSPPSHSKVALYHYLTKSEGEYMQKMRRGSAAGNYKAPEFFTAINGLATERCTRAVPLGLRCCPSVTAELGEDGVARVRAAIAADQAAAAAAAGIGAAPGTVAADQGAAVAAAG</sequence>
<dbReference type="AlphaFoldDB" id="A0A383WJP7"/>
<keyword evidence="10" id="KW-0732">Signal</keyword>
<keyword evidence="3 8" id="KW-0328">Glycosyltransferase</keyword>
<comment type="similarity">
    <text evidence="2 8">Belongs to the glycosyltransferase 92 family.</text>
</comment>
<evidence type="ECO:0000256" key="5">
    <source>
        <dbReference type="ARBA" id="ARBA00022692"/>
    </source>
</evidence>